<comment type="caution">
    <text evidence="3">The sequence shown here is derived from an EMBL/GenBank/DDBJ whole genome shotgun (WGS) entry which is preliminary data.</text>
</comment>
<reference evidence="3 4" key="1">
    <citation type="submission" date="2019-05" db="EMBL/GenBank/DDBJ databases">
        <title>Emergence of the Ug99 lineage of the wheat stem rust pathogen through somatic hybridization.</title>
        <authorList>
            <person name="Li F."/>
            <person name="Upadhyaya N.M."/>
            <person name="Sperschneider J."/>
            <person name="Matny O."/>
            <person name="Nguyen-Phuc H."/>
            <person name="Mago R."/>
            <person name="Raley C."/>
            <person name="Miller M.E."/>
            <person name="Silverstein K.A.T."/>
            <person name="Henningsen E."/>
            <person name="Hirsch C.D."/>
            <person name="Visser B."/>
            <person name="Pretorius Z.A."/>
            <person name="Steffenson B.J."/>
            <person name="Schwessinger B."/>
            <person name="Dodds P.N."/>
            <person name="Figueroa M."/>
        </authorList>
    </citation>
    <scope>NUCLEOTIDE SEQUENCE [LARGE SCALE GENOMIC DNA]</scope>
    <source>
        <strain evidence="3 4">Ug99</strain>
    </source>
</reference>
<evidence type="ECO:0000313" key="3">
    <source>
        <dbReference type="EMBL" id="KAA1124173.1"/>
    </source>
</evidence>
<dbReference type="AlphaFoldDB" id="A0A5B0RGV7"/>
<gene>
    <name evidence="3" type="primary">LZTR1_22</name>
    <name evidence="3" type="ORF">PGTUg99_031396</name>
</gene>
<dbReference type="EMBL" id="VDEP01000205">
    <property type="protein sequence ID" value="KAA1124173.1"/>
    <property type="molecule type" value="Genomic_DNA"/>
</dbReference>
<proteinExistence type="predicted"/>
<dbReference type="Proteomes" id="UP000325313">
    <property type="component" value="Unassembled WGS sequence"/>
</dbReference>
<feature type="region of interest" description="Disordered" evidence="1">
    <location>
        <begin position="442"/>
        <end position="467"/>
    </location>
</feature>
<protein>
    <submittedName>
        <fullName evidence="3">Leucine-zipper-like transcriptional regulator 1</fullName>
    </submittedName>
</protein>
<evidence type="ECO:0000259" key="2">
    <source>
        <dbReference type="Pfam" id="PF20515"/>
    </source>
</evidence>
<evidence type="ECO:0000313" key="4">
    <source>
        <dbReference type="Proteomes" id="UP000325313"/>
    </source>
</evidence>
<dbReference type="Pfam" id="PF20515">
    <property type="entry name" value="2OG-FeII_Oxy_6"/>
    <property type="match status" value="1"/>
</dbReference>
<feature type="domain" description="Tet-like 2OG-Fe(II) oxygenase" evidence="2">
    <location>
        <begin position="318"/>
        <end position="427"/>
    </location>
</feature>
<sequence length="467" mass="51950">MNDNIQSSLQGSNYNTTTWTTNTLFGLSQRLLYGPHIAPIIPARSPSTRQSSLKGSSFRQTQWRTNNFQLSLQGSNLNKATWTTNTSSGLSQKSLEGPHVASIIPARSSHTWKSFPYGSNSTKSILPTVRPFGSSQQAMGGHNSAPIIPTRPHDHFRSFPQAMLLVDRSYFGLLPSFPSHNNPQIHGSLATQLPPQNALAIDPQLSEGGMAGTSLNKRILSSFVSTGSAFVTPNFEGSCGASPRRKRFRPDEDIKRWNRLCHKASMPFFATHPIPQAKLVHSPSYHGTVIIAPQNKEAFCKAKFLPFKSMPSDELLAKNNGPHMGGTMWADGLQKHSKECEVFGRYCSVTRLVAMIQKSNYVAEDEAVAVREANDWISVHLQEMAPEVFEDYRATLMNNKLPSMAHMEWRPLSYHPLDFASFLTFTIFLKLAPSAGRFPEESVQRMRSERPRDALASQHHLDASKSI</sequence>
<evidence type="ECO:0000256" key="1">
    <source>
        <dbReference type="SAM" id="MobiDB-lite"/>
    </source>
</evidence>
<name>A0A5B0RGV7_PUCGR</name>
<organism evidence="3 4">
    <name type="scientific">Puccinia graminis f. sp. tritici</name>
    <dbReference type="NCBI Taxonomy" id="56615"/>
    <lineage>
        <taxon>Eukaryota</taxon>
        <taxon>Fungi</taxon>
        <taxon>Dikarya</taxon>
        <taxon>Basidiomycota</taxon>
        <taxon>Pucciniomycotina</taxon>
        <taxon>Pucciniomycetes</taxon>
        <taxon>Pucciniales</taxon>
        <taxon>Pucciniaceae</taxon>
        <taxon>Puccinia</taxon>
    </lineage>
</organism>
<accession>A0A5B0RGV7</accession>
<dbReference type="InterPro" id="IPR046798">
    <property type="entry name" value="2OG-FeII_Oxy_6"/>
</dbReference>